<dbReference type="PANTHER" id="PTHR43420:SF12">
    <property type="entry name" value="N-ACETYLTRANSFERASE DOMAIN-CONTAINING PROTEIN"/>
    <property type="match status" value="1"/>
</dbReference>
<dbReference type="InterPro" id="IPR000182">
    <property type="entry name" value="GNAT_dom"/>
</dbReference>
<dbReference type="PROSITE" id="PS51186">
    <property type="entry name" value="GNAT"/>
    <property type="match status" value="1"/>
</dbReference>
<dbReference type="PANTHER" id="PTHR43420">
    <property type="entry name" value="ACETYLTRANSFERASE"/>
    <property type="match status" value="1"/>
</dbReference>
<keyword evidence="5" id="KW-1185">Reference proteome</keyword>
<name>A0ABT2LSG1_9HYPH</name>
<sequence>MSAVGQRATEELATIRRFEGAGFRAWPATSVHYDRTWAVRLTASHPARRLNSINPLDPGDDHDLDERIEQAARRFEAYGRPLTFRISPLSSPAISRHLDARGWAAAGQSLVMRLPLGEKTVGEAMHQIPLKDLSRFVSAAFQVHGYDAELRPGFTEVISSIKPGAGLFILEQDDAPVATAICVHDGVLAGLFEVATAEGQRGKGFGRRMLLSALKWAHLRGAAEAWLQVEAENAAALGLYRSLGFTEVYRYHYRQPAGRA</sequence>
<protein>
    <submittedName>
        <fullName evidence="4">GNAT family N-acetyltransferase</fullName>
    </submittedName>
</protein>
<dbReference type="Gene3D" id="3.40.630.30">
    <property type="match status" value="1"/>
</dbReference>
<dbReference type="InterPro" id="IPR056935">
    <property type="entry name" value="Rv0428c-like_C"/>
</dbReference>
<dbReference type="EMBL" id="JAOCZP010000007">
    <property type="protein sequence ID" value="MCT7377471.1"/>
    <property type="molecule type" value="Genomic_DNA"/>
</dbReference>
<evidence type="ECO:0000256" key="2">
    <source>
        <dbReference type="ARBA" id="ARBA00023315"/>
    </source>
</evidence>
<proteinExistence type="predicted"/>
<dbReference type="InterPro" id="IPR050680">
    <property type="entry name" value="YpeA/RimI_acetyltransf"/>
</dbReference>
<gene>
    <name evidence="4" type="ORF">N5A92_20855</name>
</gene>
<evidence type="ECO:0000313" key="5">
    <source>
        <dbReference type="Proteomes" id="UP001320831"/>
    </source>
</evidence>
<evidence type="ECO:0000313" key="4">
    <source>
        <dbReference type="EMBL" id="MCT7377471.1"/>
    </source>
</evidence>
<accession>A0ABT2LSG1</accession>
<organism evidence="4 5">
    <name type="scientific">Chelativorans salis</name>
    <dbReference type="NCBI Taxonomy" id="2978478"/>
    <lineage>
        <taxon>Bacteria</taxon>
        <taxon>Pseudomonadati</taxon>
        <taxon>Pseudomonadota</taxon>
        <taxon>Alphaproteobacteria</taxon>
        <taxon>Hyphomicrobiales</taxon>
        <taxon>Phyllobacteriaceae</taxon>
        <taxon>Chelativorans</taxon>
    </lineage>
</organism>
<dbReference type="SUPFAM" id="SSF55729">
    <property type="entry name" value="Acyl-CoA N-acyltransferases (Nat)"/>
    <property type="match status" value="1"/>
</dbReference>
<comment type="caution">
    <text evidence="4">The sequence shown here is derived from an EMBL/GenBank/DDBJ whole genome shotgun (WGS) entry which is preliminary data.</text>
</comment>
<feature type="domain" description="N-acetyltransferase" evidence="3">
    <location>
        <begin position="123"/>
        <end position="260"/>
    </location>
</feature>
<dbReference type="InterPro" id="IPR016181">
    <property type="entry name" value="Acyl_CoA_acyltransferase"/>
</dbReference>
<evidence type="ECO:0000259" key="3">
    <source>
        <dbReference type="PROSITE" id="PS51186"/>
    </source>
</evidence>
<keyword evidence="2" id="KW-0012">Acyltransferase</keyword>
<reference evidence="4 5" key="1">
    <citation type="submission" date="2022-09" db="EMBL/GenBank/DDBJ databases">
        <title>Chelativorans salina sp. nov., a novel slightly halophilic bacterium isolated from a saline lake sediment enrichment.</title>
        <authorList>
            <person name="Gao L."/>
            <person name="Fang B.-Z."/>
            <person name="Li W.-J."/>
        </authorList>
    </citation>
    <scope>NUCLEOTIDE SEQUENCE [LARGE SCALE GENOMIC DNA]</scope>
    <source>
        <strain evidence="4 5">EGI FJ00035</strain>
    </source>
</reference>
<dbReference type="CDD" id="cd04301">
    <property type="entry name" value="NAT_SF"/>
    <property type="match status" value="1"/>
</dbReference>
<keyword evidence="1" id="KW-0808">Transferase</keyword>
<dbReference type="Pfam" id="PF24553">
    <property type="entry name" value="Rv0428c_C"/>
    <property type="match status" value="1"/>
</dbReference>
<dbReference type="Proteomes" id="UP001320831">
    <property type="component" value="Unassembled WGS sequence"/>
</dbReference>
<evidence type="ECO:0000256" key="1">
    <source>
        <dbReference type="ARBA" id="ARBA00022679"/>
    </source>
</evidence>
<dbReference type="RefSeq" id="WP_260905993.1">
    <property type="nucleotide sequence ID" value="NZ_JAOCZP010000007.1"/>
</dbReference>